<sequence length="154" mass="17487">MAWLSGCVILLISFAPEDLWMKNLRPDSIVQSIHRIVAAITGYLAKSRGYISDRSQFDDRTDRKCHGCEIAPDVFFGHASLRRERRADLPASAGRRRLDRAWCHGNRRGVQSRSDTPDRGTFCLVGDVAFRRVREALECHHARPRGIGPMTTLR</sequence>
<name>A0A075X8Q1_9HYPH</name>
<dbReference type="EMBL" id="KM065745">
    <property type="protein sequence ID" value="AIH15766.1"/>
    <property type="molecule type" value="Genomic_DNA"/>
</dbReference>
<evidence type="ECO:0000313" key="1">
    <source>
        <dbReference type="EMBL" id="AIH15766.1"/>
    </source>
</evidence>
<protein>
    <submittedName>
        <fullName evidence="1">Uncharacterized protein</fullName>
    </submittedName>
</protein>
<reference evidence="1" key="1">
    <citation type="journal article" date="2015" name="Appl. Environ. Microbiol.">
        <title>Molecular mechanism of nicotine degradation by a newly isolated strain, Ochrobactrum sp. strain SJY1.</title>
        <authorList>
            <person name="Yu H."/>
            <person name="Tang H."/>
            <person name="Zhu X."/>
            <person name="Li Y."/>
            <person name="Xu P."/>
        </authorList>
    </citation>
    <scope>NUCLEOTIDE SEQUENCE</scope>
    <source>
        <strain evidence="1">SJY1</strain>
    </source>
</reference>
<dbReference type="AlphaFoldDB" id="A0A075X8Q1"/>
<organism evidence="1">
    <name type="scientific">Ochrobactrum sp. SJY1</name>
    <dbReference type="NCBI Taxonomy" id="1526653"/>
    <lineage>
        <taxon>Bacteria</taxon>
        <taxon>Pseudomonadati</taxon>
        <taxon>Pseudomonadota</taxon>
        <taxon>Alphaproteobacteria</taxon>
        <taxon>Hyphomicrobiales</taxon>
        <taxon>Brucellaceae</taxon>
        <taxon>Brucella/Ochrobactrum group</taxon>
        <taxon>Ochrobactrum</taxon>
    </lineage>
</organism>
<accession>A0A075X8Q1</accession>
<proteinExistence type="predicted"/>